<reference evidence="2 3" key="1">
    <citation type="submission" date="2013-09" db="EMBL/GenBank/DDBJ databases">
        <authorList>
            <person name="Durkin A.S."/>
            <person name="Haft D.R."/>
            <person name="McCorrison J."/>
            <person name="Torralba M."/>
            <person name="Gillis M."/>
            <person name="Haft D.H."/>
            <person name="Methe B."/>
            <person name="Sutton G."/>
            <person name="Nelson K.E."/>
        </authorList>
    </citation>
    <scope>NUCLEOTIDE SEQUENCE [LARGE SCALE GENOMIC DNA]</scope>
    <source>
        <strain evidence="2 3">BV3C16-1</strain>
    </source>
</reference>
<keyword evidence="1" id="KW-0812">Transmembrane</keyword>
<dbReference type="AlphaFoldDB" id="U7UQF6"/>
<gene>
    <name evidence="2" type="ORF">HMPREF1250_2199</name>
</gene>
<feature type="transmembrane region" description="Helical" evidence="1">
    <location>
        <begin position="12"/>
        <end position="32"/>
    </location>
</feature>
<organism evidence="2 3">
    <name type="scientific">Megasphaera vaginalis</name>
    <name type="common">ex Srinivasan et al. 2021</name>
    <dbReference type="NCBI Taxonomy" id="1111454"/>
    <lineage>
        <taxon>Bacteria</taxon>
        <taxon>Bacillati</taxon>
        <taxon>Bacillota</taxon>
        <taxon>Negativicutes</taxon>
        <taxon>Veillonellales</taxon>
        <taxon>Veillonellaceae</taxon>
        <taxon>Megasphaera</taxon>
    </lineage>
</organism>
<dbReference type="EMBL" id="AWXA01000008">
    <property type="protein sequence ID" value="ERT61652.1"/>
    <property type="molecule type" value="Genomic_DNA"/>
</dbReference>
<proteinExistence type="predicted"/>
<comment type="caution">
    <text evidence="2">The sequence shown here is derived from an EMBL/GenBank/DDBJ whole genome shotgun (WGS) entry which is preliminary data.</text>
</comment>
<sequence>MNAITKKTISYFEGILGMTLAVLCAITLRFAIWEPELLQKIFLTIFG</sequence>
<accession>U7UQF6</accession>
<evidence type="ECO:0000313" key="3">
    <source>
        <dbReference type="Proteomes" id="UP000017090"/>
    </source>
</evidence>
<evidence type="ECO:0000313" key="2">
    <source>
        <dbReference type="EMBL" id="ERT61652.1"/>
    </source>
</evidence>
<dbReference type="PATRIC" id="fig|1111454.3.peg.536"/>
<protein>
    <submittedName>
        <fullName evidence="2">Uncharacterized protein</fullName>
    </submittedName>
</protein>
<dbReference type="STRING" id="1111454.HMPREF1250_2199"/>
<evidence type="ECO:0000256" key="1">
    <source>
        <dbReference type="SAM" id="Phobius"/>
    </source>
</evidence>
<dbReference type="Proteomes" id="UP000017090">
    <property type="component" value="Unassembled WGS sequence"/>
</dbReference>
<name>U7UQF6_9FIRM</name>
<keyword evidence="3" id="KW-1185">Reference proteome</keyword>
<keyword evidence="1" id="KW-0472">Membrane</keyword>
<keyword evidence="1" id="KW-1133">Transmembrane helix</keyword>